<comment type="similarity">
    <text evidence="1">Belongs to the peptidase S9B family. DPPIV subfamily.</text>
</comment>
<dbReference type="Pfam" id="PF00930">
    <property type="entry name" value="DPPIV_N"/>
    <property type="match status" value="1"/>
</dbReference>
<evidence type="ECO:0000259" key="6">
    <source>
        <dbReference type="Pfam" id="PF00930"/>
    </source>
</evidence>
<dbReference type="PANTHER" id="PTHR11731">
    <property type="entry name" value="PROTEASE FAMILY S9B,C DIPEPTIDYL-PEPTIDASE IV-RELATED"/>
    <property type="match status" value="1"/>
</dbReference>
<dbReference type="InterPro" id="IPR029058">
    <property type="entry name" value="AB_hydrolase_fold"/>
</dbReference>
<organism evidence="7 8">
    <name type="scientific">Polypedilum vanderplanki</name>
    <name type="common">Sleeping chironomid midge</name>
    <dbReference type="NCBI Taxonomy" id="319348"/>
    <lineage>
        <taxon>Eukaryota</taxon>
        <taxon>Metazoa</taxon>
        <taxon>Ecdysozoa</taxon>
        <taxon>Arthropoda</taxon>
        <taxon>Hexapoda</taxon>
        <taxon>Insecta</taxon>
        <taxon>Pterygota</taxon>
        <taxon>Neoptera</taxon>
        <taxon>Endopterygota</taxon>
        <taxon>Diptera</taxon>
        <taxon>Nematocera</taxon>
        <taxon>Chironomoidea</taxon>
        <taxon>Chironomidae</taxon>
        <taxon>Chironominae</taxon>
        <taxon>Polypedilum</taxon>
        <taxon>Polypedilum</taxon>
    </lineage>
</organism>
<evidence type="ECO:0000256" key="3">
    <source>
        <dbReference type="ARBA" id="ARBA00072929"/>
    </source>
</evidence>
<evidence type="ECO:0000256" key="1">
    <source>
        <dbReference type="ARBA" id="ARBA00010036"/>
    </source>
</evidence>
<protein>
    <recommendedName>
        <fullName evidence="3">Venom dipeptidyl peptidase 4</fullName>
    </recommendedName>
</protein>
<dbReference type="Gene3D" id="3.40.50.1820">
    <property type="entry name" value="alpha/beta hydrolase"/>
    <property type="match status" value="1"/>
</dbReference>
<keyword evidence="4" id="KW-0732">Signal</keyword>
<feature type="domain" description="Peptidase S9 prolyl oligopeptidase catalytic" evidence="5">
    <location>
        <begin position="545"/>
        <end position="745"/>
    </location>
</feature>
<sequence>MLKLLIVLLVYVTASDARTIKNLADGGRSVWFNETIPSSSFGASGFGGTWISGNEFTYSSNRNMIKHNIITRVNETLLDSTFSARWSGASLTLSPGRTKVLVRYAQRSIFRHSTVAKFSVVFMDNLEVEYKISDGDEIQLCKFSPNDDGLIYIKQNTIYHATDEQIKAGRYSVQSPPGEDGVLYFGIPDWVYEEEVLGSDAAAWFSKDGKYLAYAFFDDTNVKDFMYELYGDGKNEYQYPKEVHLRYPKVGEANPRVSLLVNDLTDSFGTPFSLNYPEKVTTDHILGTVFWITDTKLGAIWLNRRQNYGVFVSYLTDDNWRMEEIMEINEPNGWIELNTPKCETTGICYFINNADNWPSLTRVDTNQKTSNVLTKDKHVLSYYGSRNGKLYYLSTPGLLKSFDRHLYVYENDEEKCLTCELKTPEGNTCTYVSASFSTDLSYYSLSCSGPDPSFTKIYQTDDPNAEAITWQENTALRTKLRDYALPRTEIFHVPVGEFKAAVKMLIPPEIDFDNQDSVKEMYPMLVRVYGGPGSVRVASSFSIGYQTYQVTTKKIIYVEIDGRGTGQKGVDMMFSINDRLGTYEMEDQISVTKHLIATYKFIDPKRVSIWGWSYGGYATAMTLAKDTENVFKCGVSVAPVTSWIFYDTIYTERYMGINPYSKQYNESDVSNANHIEIIGKHDFLLVHGNADDNVHYQQSMVLAGALEKADIMFDQMSYPDEAHSLSGVSLHLYHTLDRFWDKCFNL</sequence>
<dbReference type="AlphaFoldDB" id="A0A9J6BZS9"/>
<dbReference type="FunFam" id="3.40.50.1820:FF:000003">
    <property type="entry name" value="Dipeptidyl peptidase 4"/>
    <property type="match status" value="1"/>
</dbReference>
<evidence type="ECO:0000313" key="7">
    <source>
        <dbReference type="EMBL" id="KAG5675085.1"/>
    </source>
</evidence>
<feature type="chain" id="PRO_5039946924" description="Venom dipeptidyl peptidase 4" evidence="4">
    <location>
        <begin position="18"/>
        <end position="746"/>
    </location>
</feature>
<keyword evidence="2" id="KW-0325">Glycoprotein</keyword>
<dbReference type="EMBL" id="JADBJN010000002">
    <property type="protein sequence ID" value="KAG5675085.1"/>
    <property type="molecule type" value="Genomic_DNA"/>
</dbReference>
<dbReference type="InterPro" id="IPR050278">
    <property type="entry name" value="Serine_Prot_S9B/DPPIV"/>
</dbReference>
<keyword evidence="8" id="KW-1185">Reference proteome</keyword>
<dbReference type="GO" id="GO:0005886">
    <property type="term" value="C:plasma membrane"/>
    <property type="evidence" value="ECO:0007669"/>
    <property type="project" value="TreeGrafter"/>
</dbReference>
<dbReference type="SUPFAM" id="SSF53474">
    <property type="entry name" value="alpha/beta-Hydrolases"/>
    <property type="match status" value="1"/>
</dbReference>
<dbReference type="InterPro" id="IPR002469">
    <property type="entry name" value="Peptidase_S9B_N"/>
</dbReference>
<dbReference type="Pfam" id="PF00326">
    <property type="entry name" value="Peptidase_S9"/>
    <property type="match status" value="1"/>
</dbReference>
<comment type="caution">
    <text evidence="7">The sequence shown here is derived from an EMBL/GenBank/DDBJ whole genome shotgun (WGS) entry which is preliminary data.</text>
</comment>
<evidence type="ECO:0000256" key="4">
    <source>
        <dbReference type="SAM" id="SignalP"/>
    </source>
</evidence>
<dbReference type="GO" id="GO:0008239">
    <property type="term" value="F:dipeptidyl-peptidase activity"/>
    <property type="evidence" value="ECO:0007669"/>
    <property type="project" value="TreeGrafter"/>
</dbReference>
<evidence type="ECO:0000313" key="8">
    <source>
        <dbReference type="Proteomes" id="UP001107558"/>
    </source>
</evidence>
<name>A0A9J6BZS9_POLVA</name>
<accession>A0A9J6BZS9</accession>
<feature type="domain" description="Dipeptidylpeptidase IV N-terminal" evidence="6">
    <location>
        <begin position="94"/>
        <end position="451"/>
    </location>
</feature>
<dbReference type="InterPro" id="IPR001375">
    <property type="entry name" value="Peptidase_S9_cat"/>
</dbReference>
<dbReference type="Gene3D" id="2.140.10.30">
    <property type="entry name" value="Dipeptidylpeptidase IV, N-terminal domain"/>
    <property type="match status" value="1"/>
</dbReference>
<dbReference type="PANTHER" id="PTHR11731:SF154">
    <property type="entry name" value="VENOM DIPEPTIDYL PEPTIDASE 4-LIKE PROTEIN"/>
    <property type="match status" value="1"/>
</dbReference>
<feature type="signal peptide" evidence="4">
    <location>
        <begin position="1"/>
        <end position="17"/>
    </location>
</feature>
<dbReference type="SUPFAM" id="SSF82171">
    <property type="entry name" value="DPP6 N-terminal domain-like"/>
    <property type="match status" value="1"/>
</dbReference>
<dbReference type="OrthoDB" id="16520at2759"/>
<proteinExistence type="inferred from homology"/>
<reference evidence="7" key="1">
    <citation type="submission" date="2021-03" db="EMBL/GenBank/DDBJ databases">
        <title>Chromosome level genome of the anhydrobiotic midge Polypedilum vanderplanki.</title>
        <authorList>
            <person name="Yoshida Y."/>
            <person name="Kikawada T."/>
            <person name="Gusev O."/>
        </authorList>
    </citation>
    <scope>NUCLEOTIDE SEQUENCE</scope>
    <source>
        <strain evidence="7">NIAS01</strain>
        <tissue evidence="7">Whole body or cell culture</tissue>
    </source>
</reference>
<gene>
    <name evidence="7" type="ORF">PVAND_005017</name>
</gene>
<evidence type="ECO:0000259" key="5">
    <source>
        <dbReference type="Pfam" id="PF00326"/>
    </source>
</evidence>
<dbReference type="GO" id="GO:0008236">
    <property type="term" value="F:serine-type peptidase activity"/>
    <property type="evidence" value="ECO:0007669"/>
    <property type="project" value="InterPro"/>
</dbReference>
<dbReference type="Proteomes" id="UP001107558">
    <property type="component" value="Chromosome 2"/>
</dbReference>
<dbReference type="GO" id="GO:0006508">
    <property type="term" value="P:proteolysis"/>
    <property type="evidence" value="ECO:0007669"/>
    <property type="project" value="InterPro"/>
</dbReference>
<evidence type="ECO:0000256" key="2">
    <source>
        <dbReference type="ARBA" id="ARBA00023180"/>
    </source>
</evidence>